<accession>A0A212QQQ3</accession>
<evidence type="ECO:0000313" key="1">
    <source>
        <dbReference type="EMBL" id="SNB61837.1"/>
    </source>
</evidence>
<dbReference type="EMBL" id="FYEK01000018">
    <property type="protein sequence ID" value="SNB61837.1"/>
    <property type="molecule type" value="Genomic_DNA"/>
</dbReference>
<evidence type="ECO:0000313" key="2">
    <source>
        <dbReference type="Proteomes" id="UP000197025"/>
    </source>
</evidence>
<feature type="non-terminal residue" evidence="1">
    <location>
        <position position="1"/>
    </location>
</feature>
<sequence length="26" mass="2934">ETALQRLEEAFYAAAQAIEEGWIAPR</sequence>
<name>A0A212QQQ3_9CHLR</name>
<reference evidence="2" key="1">
    <citation type="submission" date="2017-06" db="EMBL/GenBank/DDBJ databases">
        <authorList>
            <person name="Varghese N."/>
            <person name="Submissions S."/>
        </authorList>
    </citation>
    <scope>NUCLEOTIDE SEQUENCE [LARGE SCALE GENOMIC DNA]</scope>
    <source>
        <strain evidence="2">JAD2</strain>
    </source>
</reference>
<dbReference type="InParanoid" id="A0A212QQQ3"/>
<dbReference type="AlphaFoldDB" id="A0A212QQQ3"/>
<organism evidence="1 2">
    <name type="scientific">Thermoflexus hugenholtzii JAD2</name>
    <dbReference type="NCBI Taxonomy" id="877466"/>
    <lineage>
        <taxon>Bacteria</taxon>
        <taxon>Bacillati</taxon>
        <taxon>Chloroflexota</taxon>
        <taxon>Thermoflexia</taxon>
        <taxon>Thermoflexales</taxon>
        <taxon>Thermoflexaceae</taxon>
        <taxon>Thermoflexus</taxon>
    </lineage>
</organism>
<proteinExistence type="predicted"/>
<dbReference type="Proteomes" id="UP000197025">
    <property type="component" value="Unassembled WGS sequence"/>
</dbReference>
<gene>
    <name evidence="1" type="ORF">SAMN02746019_00004530</name>
</gene>
<protein>
    <submittedName>
        <fullName evidence="1">Uncharacterized protein</fullName>
    </submittedName>
</protein>
<keyword evidence="2" id="KW-1185">Reference proteome</keyword>